<dbReference type="PANTHER" id="PTHR22923">
    <property type="entry name" value="CEREBELLIN-RELATED"/>
    <property type="match status" value="1"/>
</dbReference>
<keyword evidence="2" id="KW-0964">Secreted</keyword>
<dbReference type="SMART" id="SM00110">
    <property type="entry name" value="C1Q"/>
    <property type="match status" value="1"/>
</dbReference>
<evidence type="ECO:0000259" key="4">
    <source>
        <dbReference type="PROSITE" id="PS50871"/>
    </source>
</evidence>
<comment type="caution">
    <text evidence="5">The sequence shown here is derived from an EMBL/GenBank/DDBJ whole genome shotgun (WGS) entry which is preliminary data.</text>
</comment>
<dbReference type="AlphaFoldDB" id="A0AA88XRS9"/>
<dbReference type="InterPro" id="IPR008983">
    <property type="entry name" value="Tumour_necrosis_fac-like_dom"/>
</dbReference>
<dbReference type="PRINTS" id="PR00007">
    <property type="entry name" value="COMPLEMNTC1Q"/>
</dbReference>
<evidence type="ECO:0000256" key="1">
    <source>
        <dbReference type="ARBA" id="ARBA00004613"/>
    </source>
</evidence>
<dbReference type="SUPFAM" id="SSF49842">
    <property type="entry name" value="TNF-like"/>
    <property type="match status" value="1"/>
</dbReference>
<comment type="subcellular location">
    <subcellularLocation>
        <location evidence="1">Secreted</location>
    </subcellularLocation>
</comment>
<sequence>MSNRPKSIIFILSTSYIPVILKIIKIHDMPCGARKNVPLEGFDIYFSAWNTQTLTKIKTGTTIVYDKVLTNEGNGYSNVNGKFTAPRDGPYVFAWTVVVKDNFMINIFIYHNGNRLSVAQADSEYNNLNNSGSNTIVLNLKKNDVVQLKCGRMGTVRKNYLHGNGHSTFSGWLL</sequence>
<proteinExistence type="predicted"/>
<accession>A0AA88XRS9</accession>
<name>A0AA88XRS9_PINIB</name>
<evidence type="ECO:0000313" key="6">
    <source>
        <dbReference type="Proteomes" id="UP001186944"/>
    </source>
</evidence>
<dbReference type="Gene3D" id="2.60.120.40">
    <property type="match status" value="1"/>
</dbReference>
<dbReference type="Proteomes" id="UP001186944">
    <property type="component" value="Unassembled WGS sequence"/>
</dbReference>
<keyword evidence="6" id="KW-1185">Reference proteome</keyword>
<gene>
    <name evidence="5" type="ORF">FSP39_017004</name>
</gene>
<dbReference type="Pfam" id="PF00386">
    <property type="entry name" value="C1q"/>
    <property type="match status" value="1"/>
</dbReference>
<protein>
    <recommendedName>
        <fullName evidence="4">C1q domain-containing protein</fullName>
    </recommendedName>
</protein>
<dbReference type="InterPro" id="IPR001073">
    <property type="entry name" value="C1q_dom"/>
</dbReference>
<dbReference type="PROSITE" id="PS50871">
    <property type="entry name" value="C1Q"/>
    <property type="match status" value="1"/>
</dbReference>
<evidence type="ECO:0000256" key="2">
    <source>
        <dbReference type="ARBA" id="ARBA00022525"/>
    </source>
</evidence>
<reference evidence="5" key="1">
    <citation type="submission" date="2019-08" db="EMBL/GenBank/DDBJ databases">
        <title>The improved chromosome-level genome for the pearl oyster Pinctada fucata martensii using PacBio sequencing and Hi-C.</title>
        <authorList>
            <person name="Zheng Z."/>
        </authorList>
    </citation>
    <scope>NUCLEOTIDE SEQUENCE</scope>
    <source>
        <strain evidence="5">ZZ-2019</strain>
        <tissue evidence="5">Adductor muscle</tissue>
    </source>
</reference>
<organism evidence="5 6">
    <name type="scientific">Pinctada imbricata</name>
    <name type="common">Atlantic pearl-oyster</name>
    <name type="synonym">Pinctada martensii</name>
    <dbReference type="NCBI Taxonomy" id="66713"/>
    <lineage>
        <taxon>Eukaryota</taxon>
        <taxon>Metazoa</taxon>
        <taxon>Spiralia</taxon>
        <taxon>Lophotrochozoa</taxon>
        <taxon>Mollusca</taxon>
        <taxon>Bivalvia</taxon>
        <taxon>Autobranchia</taxon>
        <taxon>Pteriomorphia</taxon>
        <taxon>Pterioida</taxon>
        <taxon>Pterioidea</taxon>
        <taxon>Pteriidae</taxon>
        <taxon>Pinctada</taxon>
    </lineage>
</organism>
<evidence type="ECO:0000313" key="5">
    <source>
        <dbReference type="EMBL" id="KAK3086334.1"/>
    </source>
</evidence>
<dbReference type="InterPro" id="IPR050822">
    <property type="entry name" value="Cerebellin_Synaptic_Org"/>
</dbReference>
<feature type="domain" description="C1q" evidence="4">
    <location>
        <begin position="39"/>
        <end position="174"/>
    </location>
</feature>
<dbReference type="GO" id="GO:0005576">
    <property type="term" value="C:extracellular region"/>
    <property type="evidence" value="ECO:0007669"/>
    <property type="project" value="UniProtKB-SubCell"/>
</dbReference>
<evidence type="ECO:0000256" key="3">
    <source>
        <dbReference type="ARBA" id="ARBA00022729"/>
    </source>
</evidence>
<dbReference type="EMBL" id="VSWD01000012">
    <property type="protein sequence ID" value="KAK3086334.1"/>
    <property type="molecule type" value="Genomic_DNA"/>
</dbReference>
<dbReference type="PANTHER" id="PTHR22923:SF116">
    <property type="entry name" value="C1Q DOMAIN-CONTAINING PROTEIN"/>
    <property type="match status" value="1"/>
</dbReference>
<keyword evidence="3" id="KW-0732">Signal</keyword>